<dbReference type="InterPro" id="IPR036866">
    <property type="entry name" value="RibonucZ/Hydroxyglut_hydro"/>
</dbReference>
<comment type="caution">
    <text evidence="1">The sequence shown here is derived from an EMBL/GenBank/DDBJ whole genome shotgun (WGS) entry which is preliminary data.</text>
</comment>
<keyword evidence="2" id="KW-1185">Reference proteome</keyword>
<dbReference type="OrthoDB" id="450111at2"/>
<dbReference type="InterPro" id="IPR025638">
    <property type="entry name" value="DUF4336"/>
</dbReference>
<dbReference type="SUPFAM" id="SSF56281">
    <property type="entry name" value="Metallo-hydrolase/oxidoreductase"/>
    <property type="match status" value="1"/>
</dbReference>
<dbReference type="AlphaFoldDB" id="A0A1V4I3K1"/>
<dbReference type="RefSeq" id="WP_079445066.1">
    <property type="nucleotide sequence ID" value="NZ_MWPQ01000001.1"/>
</dbReference>
<dbReference type="STRING" id="29421.B2M20_00020"/>
<gene>
    <name evidence="1" type="ORF">B2M20_00020</name>
</gene>
<dbReference type="EMBL" id="MWPQ01000001">
    <property type="protein sequence ID" value="OPH84685.1"/>
    <property type="molecule type" value="Genomic_DNA"/>
</dbReference>
<dbReference type="Proteomes" id="UP000189940">
    <property type="component" value="Unassembled WGS sequence"/>
</dbReference>
<evidence type="ECO:0000313" key="2">
    <source>
        <dbReference type="Proteomes" id="UP000189940"/>
    </source>
</evidence>
<protein>
    <submittedName>
        <fullName evidence="1">DUF4336 domain-containing protein</fullName>
    </submittedName>
</protein>
<evidence type="ECO:0000313" key="1">
    <source>
        <dbReference type="EMBL" id="OPH84685.1"/>
    </source>
</evidence>
<dbReference type="Pfam" id="PF14234">
    <property type="entry name" value="DUF4336"/>
    <property type="match status" value="1"/>
</dbReference>
<name>A0A1V4I3K1_NITVU</name>
<organism evidence="1 2">
    <name type="scientific">Nitrobacter vulgaris</name>
    <dbReference type="NCBI Taxonomy" id="29421"/>
    <lineage>
        <taxon>Bacteria</taxon>
        <taxon>Pseudomonadati</taxon>
        <taxon>Pseudomonadota</taxon>
        <taxon>Alphaproteobacteria</taxon>
        <taxon>Hyphomicrobiales</taxon>
        <taxon>Nitrobacteraceae</taxon>
        <taxon>Nitrobacter</taxon>
    </lineage>
</organism>
<dbReference type="PANTHER" id="PTHR33835">
    <property type="entry name" value="YALI0C07656P"/>
    <property type="match status" value="1"/>
</dbReference>
<proteinExistence type="predicted"/>
<sequence length="247" mass="28979">MERDTPATYPPLDTLKRVADDVWIVDGPTILFGPPLLKMPFSTRMTVIRIGSDLLVHSPTRLTPELKRSVEGLGRPRWVIGPNRIHYWWIPDWHNAFTDTEVYLAPRIREQAGSRIDFDCQALDRDRGYPWDSSVATLPVEGSYMTEVVFFHRRSRTLVVTDLIENFEPHKLHSVFMRWLTRLGCAQDPNGSMPRDMRASYRNKARLRFAVESMIDWNPERIILAHGRWYDCNGTDELRRAFRWLLR</sequence>
<reference evidence="1 2" key="1">
    <citation type="submission" date="2017-02" db="EMBL/GenBank/DDBJ databases">
        <title>Genome sequence of the nitrite-oxidizing bacterium Nitrobacter vulgaris strain Ab1.</title>
        <authorList>
            <person name="Mellbye B.L."/>
            <person name="Davis E.W."/>
            <person name="Spieck E."/>
            <person name="Chang J.H."/>
            <person name="Bottomley P.J."/>
            <person name="Sayavedra-Soto L.A."/>
        </authorList>
    </citation>
    <scope>NUCLEOTIDE SEQUENCE [LARGE SCALE GENOMIC DNA]</scope>
    <source>
        <strain evidence="1 2">Ab1</strain>
    </source>
</reference>
<dbReference type="PANTHER" id="PTHR33835:SF1">
    <property type="entry name" value="METALLO-BETA-LACTAMASE DOMAIN-CONTAINING PROTEIN"/>
    <property type="match status" value="1"/>
</dbReference>
<accession>A0A1V4I3K1</accession>